<keyword evidence="1" id="KW-1133">Transmembrane helix</keyword>
<gene>
    <name evidence="2" type="ORF">C4900_10640</name>
</gene>
<protein>
    <submittedName>
        <fullName evidence="2">Uncharacterized protein</fullName>
    </submittedName>
</protein>
<accession>A0A368HFP1</accession>
<dbReference type="EMBL" id="PSYR01000002">
    <property type="protein sequence ID" value="RCN56291.1"/>
    <property type="molecule type" value="Genomic_DNA"/>
</dbReference>
<feature type="transmembrane region" description="Helical" evidence="1">
    <location>
        <begin position="43"/>
        <end position="64"/>
    </location>
</feature>
<reference evidence="2 3" key="1">
    <citation type="submission" date="2018-02" db="EMBL/GenBank/DDBJ databases">
        <title>Insights into the biology of acidophilic members of the Acidiferrobacteraceae family derived from comparative genomic analyses.</title>
        <authorList>
            <person name="Issotta F."/>
            <person name="Thyssen C."/>
            <person name="Mena C."/>
            <person name="Moya A."/>
            <person name="Bellenberg S."/>
            <person name="Sproer C."/>
            <person name="Covarrubias P.C."/>
            <person name="Sand W."/>
            <person name="Quatrini R."/>
            <person name="Vera M."/>
        </authorList>
    </citation>
    <scope>NUCLEOTIDE SEQUENCE [LARGE SCALE GENOMIC DNA]</scope>
    <source>
        <strain evidence="3">m-1</strain>
    </source>
</reference>
<proteinExistence type="predicted"/>
<dbReference type="AlphaFoldDB" id="A0A368HFP1"/>
<evidence type="ECO:0000313" key="2">
    <source>
        <dbReference type="EMBL" id="RCN56291.1"/>
    </source>
</evidence>
<comment type="caution">
    <text evidence="2">The sequence shown here is derived from an EMBL/GenBank/DDBJ whole genome shotgun (WGS) entry which is preliminary data.</text>
</comment>
<feature type="transmembrane region" description="Helical" evidence="1">
    <location>
        <begin position="76"/>
        <end position="94"/>
    </location>
</feature>
<dbReference type="OrthoDB" id="9905105at2"/>
<evidence type="ECO:0000256" key="1">
    <source>
        <dbReference type="SAM" id="Phobius"/>
    </source>
</evidence>
<name>A0A368HFP1_9GAMM</name>
<sequence>MRHRPDAGTRYIRYQFHRCRATVAAHFPGTREWCHRFWLREGVMAAGELGLVFLGAFALWRLTAPLGMPARLVTEGLGYLLLSGRLILALPPLITRIRALRRDVAHYRAHRAYVDAQILNATVALLTAWSISEEQLIAAGLLPTPRDRPANLRPRTAPAPPEG</sequence>
<keyword evidence="1" id="KW-0472">Membrane</keyword>
<keyword evidence="3" id="KW-1185">Reference proteome</keyword>
<organism evidence="2 3">
    <name type="scientific">Acidiferrobacter thiooxydans</name>
    <dbReference type="NCBI Taxonomy" id="163359"/>
    <lineage>
        <taxon>Bacteria</taxon>
        <taxon>Pseudomonadati</taxon>
        <taxon>Pseudomonadota</taxon>
        <taxon>Gammaproteobacteria</taxon>
        <taxon>Acidiferrobacterales</taxon>
        <taxon>Acidiferrobacteraceae</taxon>
        <taxon>Acidiferrobacter</taxon>
    </lineage>
</organism>
<dbReference type="Proteomes" id="UP000253250">
    <property type="component" value="Unassembled WGS sequence"/>
</dbReference>
<keyword evidence="1" id="KW-0812">Transmembrane</keyword>
<evidence type="ECO:0000313" key="3">
    <source>
        <dbReference type="Proteomes" id="UP000253250"/>
    </source>
</evidence>
<dbReference type="RefSeq" id="WP_114283068.1">
    <property type="nucleotide sequence ID" value="NZ_PSYR01000002.1"/>
</dbReference>